<name>A0ABW5PBY1_9BACL</name>
<dbReference type="EC" id="3.1.-.-" evidence="13"/>
<comment type="cofactor">
    <cofactor evidence="13">
        <name>Mg(2+)</name>
        <dbReference type="ChEBI" id="CHEBI:18420"/>
    </cofactor>
</comment>
<keyword evidence="1 13" id="KW-0540">Nuclease</keyword>
<feature type="region of interest" description="Disordered" evidence="15">
    <location>
        <begin position="556"/>
        <end position="581"/>
    </location>
</feature>
<evidence type="ECO:0000313" key="19">
    <source>
        <dbReference type="Proteomes" id="UP001597541"/>
    </source>
</evidence>
<feature type="domain" description="UvrD-like helicase ATP-binding" evidence="16">
    <location>
        <begin position="21"/>
        <end position="494"/>
    </location>
</feature>
<dbReference type="InterPro" id="IPR014016">
    <property type="entry name" value="UvrD-like_ATP-bd"/>
</dbReference>
<dbReference type="SUPFAM" id="SSF52980">
    <property type="entry name" value="Restriction endonuclease-like"/>
    <property type="match status" value="1"/>
</dbReference>
<dbReference type="PROSITE" id="PS51217">
    <property type="entry name" value="UVRD_HELICASE_CTER"/>
    <property type="match status" value="1"/>
</dbReference>
<organism evidence="18 19">
    <name type="scientific">Paenibacillus gansuensis</name>
    <dbReference type="NCBI Taxonomy" id="306542"/>
    <lineage>
        <taxon>Bacteria</taxon>
        <taxon>Bacillati</taxon>
        <taxon>Bacillota</taxon>
        <taxon>Bacilli</taxon>
        <taxon>Bacillales</taxon>
        <taxon>Paenibacillaceae</taxon>
        <taxon>Paenibacillus</taxon>
    </lineage>
</organism>
<evidence type="ECO:0000256" key="3">
    <source>
        <dbReference type="ARBA" id="ARBA00022763"/>
    </source>
</evidence>
<keyword evidence="19" id="KW-1185">Reference proteome</keyword>
<evidence type="ECO:0000256" key="10">
    <source>
        <dbReference type="ARBA" id="ARBA00023235"/>
    </source>
</evidence>
<dbReference type="PANTHER" id="PTHR11070">
    <property type="entry name" value="UVRD / RECB / PCRA DNA HELICASE FAMILY MEMBER"/>
    <property type="match status" value="1"/>
</dbReference>
<dbReference type="GO" id="GO:0003678">
    <property type="term" value="F:DNA helicase activity"/>
    <property type="evidence" value="ECO:0007669"/>
    <property type="project" value="UniProtKB-EC"/>
</dbReference>
<keyword evidence="6 13" id="KW-0269">Exonuclease</keyword>
<evidence type="ECO:0000256" key="8">
    <source>
        <dbReference type="ARBA" id="ARBA00023125"/>
    </source>
</evidence>
<dbReference type="InterPro" id="IPR014152">
    <property type="entry name" value="AddA"/>
</dbReference>
<protein>
    <recommendedName>
        <fullName evidence="13">ATP-dependent helicase/nuclease subunit A</fullName>
        <ecNumber evidence="13">3.1.-.-</ecNumber>
        <ecNumber evidence="13">5.6.2.4</ecNumber>
    </recommendedName>
    <alternativeName>
        <fullName evidence="13">ATP-dependent helicase/nuclease AddA</fullName>
    </alternativeName>
    <alternativeName>
        <fullName evidence="13">DNA 3'-5' helicase AddA</fullName>
    </alternativeName>
</protein>
<feature type="region of interest" description="Disordered" evidence="15">
    <location>
        <begin position="1"/>
        <end position="22"/>
    </location>
</feature>
<sequence length="1317" mass="148021">MTDKHIDIQVSHTIPPKPPGSTWTDDQWSAVVQGGQNVLVAAAAGSGKTAVLVERIIRKIADPVSPVDADRMLVATFTKAAAAEMKERIREALEEELVKQPDSEHLRRQLALLNRASITTLHSFCMEVIQKYFQLVPLDPGFRIANETEAELMRQDVLEEQVEELYETGGSEGRFWRLAESFGGERSDDVLFNLIQNLYDFSRSHPWPDEWLISTAEAFQVTSVEDLEKSEWYRAIAKDVQLELSGTAHSLRSALVLTELPGGPKPYAATLNEDLALVEYLLEVTGTHSWEHLYHAFQGSGFGKLKPCKGDEVDKALQEQVKGLREQAKKQLYAIKDELFEREPESYVAELAALAPLMQELVRIVIDFGRRYAEAKTSKGLVDFADLEHFCLKILRSEDSSPERLEPSAAAEEYRERFVEVLLDEYQDTNMVQEAIVELISKPEPGNRFMVGDVKQSIYRFRLAEPGLFLAKYKAYAAGGDGLRIDLARNFRSRQEIVDGVNYIFRQLMNENVAEIAYDQRAELVCGASYPTGEVAGHQDYAIDVLLYDRSGTELGGEEEDASHFEDSSEDAEEGTEAQGTDPALQDLKELETAQLEAELIVQQVNRLLGRDGISKPFRVYDKRTKDMRDVTFRDMVILLRATQAWAPVMMERLRAAGIPAYAELSTGYFQATEVEVVLSLLKIVDNPFQDIPLAGALRSPLFGFTAEELALIRIEGRDGAAGSSYYDAILACLDMPDWNPDITGRLRLFHIQLEAWRDEARQGSLADLIWRIYRETGYYDLVGGMPGGNQRQANLRALYDRARQYEATSFRGLFRFLRFIDRMQDSGGDLGAARALGEQEDVVRIMSIHKSKGLEFPVVFLAGLSKAFNQSDLKSNFLLHKQLGFGPKYVDTALRLSYPTLPSLAIKRSMRMEMLAEEMRVLYVALTRPKEKLYLIGTVRNMEKQLDKWSSALETDGWSLPEPMLAKARCYLDWIGPALLRHKAAHALKREAGLTLRIADVMAEEPSSWSLHVMSGGWMAMQEAAAGSEHDTERETLVPLLQIAEAVELSGSKQAEIQRRLEWDYRFQEAQGYFTKTTVTELKRLREWMPSDETGESIPIGPSAAAGTASRSSWIRRPRFMEERKLTPAERGIAYHAVMQQLPVRPGTGREEVELAIRTMVEREQLTAEQSEAVDADVIAGFLSSELGIRMLSSPRVQREVPFSCGLPAARVYPDAAGTDSAEETILIQGVIDCVFETGDGGLVMVDYKTDRTSGGSLAEASERYRLQVELYSESVERIWKRPVTEAYLFFFDGAHVVKMDTSSNKEEAAAQEIDY</sequence>
<keyword evidence="4 13" id="KW-0378">Hydrolase</keyword>
<dbReference type="SUPFAM" id="SSF52540">
    <property type="entry name" value="P-loop containing nucleoside triphosphate hydrolases"/>
    <property type="match status" value="1"/>
</dbReference>
<keyword evidence="9 13" id="KW-0234">DNA repair</keyword>
<dbReference type="PROSITE" id="PS51198">
    <property type="entry name" value="UVRD_HELICASE_ATP_BIND"/>
    <property type="match status" value="1"/>
</dbReference>
<dbReference type="HAMAP" id="MF_01451">
    <property type="entry name" value="AddA"/>
    <property type="match status" value="1"/>
</dbReference>
<evidence type="ECO:0000256" key="13">
    <source>
        <dbReference type="HAMAP-Rule" id="MF_01451"/>
    </source>
</evidence>
<proteinExistence type="inferred from homology"/>
<reference evidence="19" key="1">
    <citation type="journal article" date="2019" name="Int. J. Syst. Evol. Microbiol.">
        <title>The Global Catalogue of Microorganisms (GCM) 10K type strain sequencing project: providing services to taxonomists for standard genome sequencing and annotation.</title>
        <authorList>
            <consortium name="The Broad Institute Genomics Platform"/>
            <consortium name="The Broad Institute Genome Sequencing Center for Infectious Disease"/>
            <person name="Wu L."/>
            <person name="Ma J."/>
        </authorList>
    </citation>
    <scope>NUCLEOTIDE SEQUENCE [LARGE SCALE GENOMIC DNA]</scope>
    <source>
        <strain evidence="19">KCTC 3950</strain>
    </source>
</reference>
<dbReference type="NCBIfam" id="TIGR02785">
    <property type="entry name" value="addA_Gpos"/>
    <property type="match status" value="1"/>
</dbReference>
<evidence type="ECO:0000256" key="6">
    <source>
        <dbReference type="ARBA" id="ARBA00022839"/>
    </source>
</evidence>
<dbReference type="PANTHER" id="PTHR11070:SF48">
    <property type="entry name" value="ATP-DEPENDENT HELICASE_NUCLEASE SUBUNIT A"/>
    <property type="match status" value="1"/>
</dbReference>
<evidence type="ECO:0000256" key="4">
    <source>
        <dbReference type="ARBA" id="ARBA00022801"/>
    </source>
</evidence>
<feature type="binding site" evidence="14">
    <location>
        <begin position="42"/>
        <end position="49"/>
    </location>
    <ligand>
        <name>ATP</name>
        <dbReference type="ChEBI" id="CHEBI:30616"/>
    </ligand>
</feature>
<dbReference type="Gene3D" id="3.90.320.10">
    <property type="match status" value="1"/>
</dbReference>
<evidence type="ECO:0000256" key="12">
    <source>
        <dbReference type="ARBA" id="ARBA00048988"/>
    </source>
</evidence>
<comment type="caution">
    <text evidence="18">The sequence shown here is derived from an EMBL/GenBank/DDBJ whole genome shotgun (WGS) entry which is preliminary data.</text>
</comment>
<dbReference type="Proteomes" id="UP001597541">
    <property type="component" value="Unassembled WGS sequence"/>
</dbReference>
<comment type="subunit">
    <text evidence="13">Heterodimer of AddA and AddB/RexB.</text>
</comment>
<evidence type="ECO:0000256" key="7">
    <source>
        <dbReference type="ARBA" id="ARBA00022840"/>
    </source>
</evidence>
<keyword evidence="3 13" id="KW-0227">DNA damage</keyword>
<keyword evidence="7 13" id="KW-0067">ATP-binding</keyword>
<dbReference type="InterPro" id="IPR027417">
    <property type="entry name" value="P-loop_NTPase"/>
</dbReference>
<dbReference type="InterPro" id="IPR014017">
    <property type="entry name" value="DNA_helicase_UvrD-like_C"/>
</dbReference>
<dbReference type="EC" id="5.6.2.4" evidence="13"/>
<dbReference type="Gene3D" id="6.10.250.2380">
    <property type="match status" value="1"/>
</dbReference>
<dbReference type="GO" id="GO:0016787">
    <property type="term" value="F:hydrolase activity"/>
    <property type="evidence" value="ECO:0007669"/>
    <property type="project" value="UniProtKB-KW"/>
</dbReference>
<gene>
    <name evidence="13 18" type="primary">addA</name>
    <name evidence="18" type="ORF">ACFSUF_09910</name>
</gene>
<dbReference type="RefSeq" id="WP_377602510.1">
    <property type="nucleotide sequence ID" value="NZ_JBHUME010000007.1"/>
</dbReference>
<comment type="catalytic activity">
    <reaction evidence="12 13">
        <text>ATP + H2O = ADP + phosphate + H(+)</text>
        <dbReference type="Rhea" id="RHEA:13065"/>
        <dbReference type="ChEBI" id="CHEBI:15377"/>
        <dbReference type="ChEBI" id="CHEBI:15378"/>
        <dbReference type="ChEBI" id="CHEBI:30616"/>
        <dbReference type="ChEBI" id="CHEBI:43474"/>
        <dbReference type="ChEBI" id="CHEBI:456216"/>
        <dbReference type="EC" id="5.6.2.4"/>
    </reaction>
</comment>
<comment type="catalytic activity">
    <reaction evidence="11 13">
        <text>Couples ATP hydrolysis with the unwinding of duplex DNA by translocating in the 3'-5' direction.</text>
        <dbReference type="EC" id="5.6.2.4"/>
    </reaction>
</comment>
<dbReference type="InterPro" id="IPR038726">
    <property type="entry name" value="PDDEXK_AddAB-type"/>
</dbReference>
<dbReference type="InterPro" id="IPR011335">
    <property type="entry name" value="Restrct_endonuc-II-like"/>
</dbReference>
<dbReference type="InterPro" id="IPR000212">
    <property type="entry name" value="DNA_helicase_UvrD/REP"/>
</dbReference>
<evidence type="ECO:0000256" key="9">
    <source>
        <dbReference type="ARBA" id="ARBA00023204"/>
    </source>
</evidence>
<evidence type="ECO:0000256" key="15">
    <source>
        <dbReference type="SAM" id="MobiDB-lite"/>
    </source>
</evidence>
<evidence type="ECO:0000256" key="2">
    <source>
        <dbReference type="ARBA" id="ARBA00022741"/>
    </source>
</evidence>
<keyword evidence="2 13" id="KW-0547">Nucleotide-binding</keyword>
<comment type="function">
    <text evidence="13">The heterodimer acts as both an ATP-dependent DNA helicase and an ATP-dependent, dual-direction single-stranded exonuclease. Recognizes the chi site generating a DNA molecule suitable for the initiation of homologous recombination. The AddA nuclease domain is required for chi fragment generation; this subunit has the helicase and 3' -&gt; 5' nuclease activities.</text>
</comment>
<evidence type="ECO:0000259" key="16">
    <source>
        <dbReference type="PROSITE" id="PS51198"/>
    </source>
</evidence>
<dbReference type="Pfam" id="PF13361">
    <property type="entry name" value="UvrD_C"/>
    <property type="match status" value="1"/>
</dbReference>
<keyword evidence="10 13" id="KW-0413">Isomerase</keyword>
<dbReference type="Gene3D" id="3.40.50.300">
    <property type="entry name" value="P-loop containing nucleotide triphosphate hydrolases"/>
    <property type="match status" value="3"/>
</dbReference>
<evidence type="ECO:0000256" key="14">
    <source>
        <dbReference type="PROSITE-ProRule" id="PRU00560"/>
    </source>
</evidence>
<dbReference type="EMBL" id="JBHUME010000007">
    <property type="protein sequence ID" value="MFD2612735.1"/>
    <property type="molecule type" value="Genomic_DNA"/>
</dbReference>
<evidence type="ECO:0000256" key="1">
    <source>
        <dbReference type="ARBA" id="ARBA00022722"/>
    </source>
</evidence>
<accession>A0ABW5PBY1</accession>
<dbReference type="InterPro" id="IPR011604">
    <property type="entry name" value="PDDEXK-like_dom_sf"/>
</dbReference>
<evidence type="ECO:0000256" key="5">
    <source>
        <dbReference type="ARBA" id="ARBA00022806"/>
    </source>
</evidence>
<evidence type="ECO:0000313" key="18">
    <source>
        <dbReference type="EMBL" id="MFD2612735.1"/>
    </source>
</evidence>
<dbReference type="Pfam" id="PF00580">
    <property type="entry name" value="UvrD-helicase"/>
    <property type="match status" value="1"/>
</dbReference>
<comment type="similarity">
    <text evidence="13">Belongs to the helicase family. AddA subfamily.</text>
</comment>
<keyword evidence="5 13" id="KW-0347">Helicase</keyword>
<dbReference type="Pfam" id="PF12705">
    <property type="entry name" value="PDDEXK_1"/>
    <property type="match status" value="1"/>
</dbReference>
<keyword evidence="8 13" id="KW-0238">DNA-binding</keyword>
<feature type="domain" description="UvrD-like helicase C-terminal" evidence="17">
    <location>
        <begin position="552"/>
        <end position="854"/>
    </location>
</feature>
<evidence type="ECO:0000256" key="11">
    <source>
        <dbReference type="ARBA" id="ARBA00034617"/>
    </source>
</evidence>
<evidence type="ECO:0000259" key="17">
    <source>
        <dbReference type="PROSITE" id="PS51217"/>
    </source>
</evidence>